<reference evidence="2 3" key="2">
    <citation type="journal article" date="2018" name="Int. J. Syst. Evol. Microbiol.">
        <title>Burkholderia insecticola sp. nov., a gut symbiotic bacterium of the bean bug Riptortus pedestris.</title>
        <authorList>
            <person name="Takeshita K."/>
            <person name="Tamaki H."/>
            <person name="Ohbayashi T."/>
            <person name="Meng X.-Y."/>
            <person name="Sone T."/>
            <person name="Mitani Y."/>
            <person name="Peeters C."/>
            <person name="Kikuchi Y."/>
            <person name="Vandamme P."/>
        </authorList>
    </citation>
    <scope>NUCLEOTIDE SEQUENCE [LARGE SCALE GENOMIC DNA]</scope>
    <source>
        <strain evidence="2">RPE64</strain>
        <plasmid evidence="2 3">p1</plasmid>
    </source>
</reference>
<evidence type="ECO:0000256" key="1">
    <source>
        <dbReference type="SAM" id="MobiDB-lite"/>
    </source>
</evidence>
<dbReference type="HOGENOM" id="CLU_3341238_0_0_4"/>
<keyword evidence="2" id="KW-0614">Plasmid</keyword>
<sequence>MNGRLAPCLRHQGERGSAQRARVSGFGGQHSKLSRSI</sequence>
<dbReference type="EMBL" id="AP013061">
    <property type="protein sequence ID" value="BAN27420.1"/>
    <property type="molecule type" value="Genomic_DNA"/>
</dbReference>
<reference evidence="2 3" key="1">
    <citation type="journal article" date="2013" name="Genome Announc.">
        <title>Complete Genome Sequence of Burkholderia sp. Strain RPE64, Bacterial Symbiont of the Bean Bug Riptortus pedestris.</title>
        <authorList>
            <person name="Shibata T.F."/>
            <person name="Maeda T."/>
            <person name="Nikoh N."/>
            <person name="Yamaguchi K."/>
            <person name="Oshima K."/>
            <person name="Hattori M."/>
            <person name="Nishiyama T."/>
            <person name="Hasebe M."/>
            <person name="Fukatsu T."/>
            <person name="Kikuchi Y."/>
            <person name="Shigenobu S."/>
        </authorList>
    </citation>
    <scope>NUCLEOTIDE SEQUENCE [LARGE SCALE GENOMIC DNA]</scope>
    <source>
        <plasmid evidence="2 3">p1</plasmid>
    </source>
</reference>
<evidence type="ECO:0000313" key="2">
    <source>
        <dbReference type="EMBL" id="BAN27420.1"/>
    </source>
</evidence>
<feature type="region of interest" description="Disordered" evidence="1">
    <location>
        <begin position="1"/>
        <end position="37"/>
    </location>
</feature>
<proteinExistence type="predicted"/>
<dbReference type="KEGG" id="buo:BRPE64_DCDS04840"/>
<gene>
    <name evidence="2" type="ORF">BRPE64_DCDS04840</name>
</gene>
<evidence type="ECO:0000313" key="3">
    <source>
        <dbReference type="Proteomes" id="UP000013966"/>
    </source>
</evidence>
<name>R4X008_9BURK</name>
<dbReference type="Proteomes" id="UP000013966">
    <property type="component" value="Plasmid p1"/>
</dbReference>
<protein>
    <submittedName>
        <fullName evidence="2">Uncharacterized protein</fullName>
    </submittedName>
</protein>
<keyword evidence="3" id="KW-1185">Reference proteome</keyword>
<dbReference type="AlphaFoldDB" id="R4X008"/>
<geneLocation type="plasmid" evidence="2 3">
    <name>p1</name>
</geneLocation>
<organism evidence="2 3">
    <name type="scientific">Caballeronia insecticola</name>
    <dbReference type="NCBI Taxonomy" id="758793"/>
    <lineage>
        <taxon>Bacteria</taxon>
        <taxon>Pseudomonadati</taxon>
        <taxon>Pseudomonadota</taxon>
        <taxon>Betaproteobacteria</taxon>
        <taxon>Burkholderiales</taxon>
        <taxon>Burkholderiaceae</taxon>
        <taxon>Caballeronia</taxon>
    </lineage>
</organism>
<accession>R4X008</accession>